<dbReference type="Proteomes" id="UP000309618">
    <property type="component" value="Unassembled WGS sequence"/>
</dbReference>
<name>A0A4S5CK11_AERVE</name>
<comment type="caution">
    <text evidence="2">The sequence shown here is derived from an EMBL/GenBank/DDBJ whole genome shotgun (WGS) entry which is preliminary data.</text>
</comment>
<reference evidence="2 3" key="1">
    <citation type="submission" date="2019-04" db="EMBL/GenBank/DDBJ databases">
        <title>Comparative genomics of Aeromonas veronii strains pathogenic to fish.</title>
        <authorList>
            <person name="Cascarano M.C."/>
            <person name="Smyrli M."/>
            <person name="Katharios P."/>
        </authorList>
    </citation>
    <scope>NUCLEOTIDE SEQUENCE [LARGE SCALE GENOMIC DNA]</scope>
    <source>
        <strain evidence="2 3">XU1</strain>
    </source>
</reference>
<protein>
    <submittedName>
        <fullName evidence="2">Uncharacterized protein</fullName>
    </submittedName>
</protein>
<accession>A0A4S5CK11</accession>
<evidence type="ECO:0000313" key="3">
    <source>
        <dbReference type="Proteomes" id="UP000309618"/>
    </source>
</evidence>
<gene>
    <name evidence="2" type="ORF">E8Q35_15500</name>
</gene>
<dbReference type="RefSeq" id="WP_136502147.1">
    <property type="nucleotide sequence ID" value="NZ_SSUX01000011.1"/>
</dbReference>
<proteinExistence type="predicted"/>
<sequence length="114" mass="12864">MKITPVDLDIKAANIRGACERPLMELCFSGELDQFHEDLHVVLNHHVLYEVQSDLNKSKNLKNDGSELFDVVARKFNVNFLGQDFLSQPQPQPQPTESLLENEPTPKIKAPGPK</sequence>
<evidence type="ECO:0000256" key="1">
    <source>
        <dbReference type="SAM" id="MobiDB-lite"/>
    </source>
</evidence>
<dbReference type="AlphaFoldDB" id="A0A4S5CK11"/>
<evidence type="ECO:0000313" key="2">
    <source>
        <dbReference type="EMBL" id="THJ43708.1"/>
    </source>
</evidence>
<dbReference type="EMBL" id="SSUX01000011">
    <property type="protein sequence ID" value="THJ43708.1"/>
    <property type="molecule type" value="Genomic_DNA"/>
</dbReference>
<organism evidence="2 3">
    <name type="scientific">Aeromonas veronii</name>
    <dbReference type="NCBI Taxonomy" id="654"/>
    <lineage>
        <taxon>Bacteria</taxon>
        <taxon>Pseudomonadati</taxon>
        <taxon>Pseudomonadota</taxon>
        <taxon>Gammaproteobacteria</taxon>
        <taxon>Aeromonadales</taxon>
        <taxon>Aeromonadaceae</taxon>
        <taxon>Aeromonas</taxon>
    </lineage>
</organism>
<feature type="region of interest" description="Disordered" evidence="1">
    <location>
        <begin position="84"/>
        <end position="114"/>
    </location>
</feature>